<dbReference type="Pfam" id="PF08740">
    <property type="entry name" value="BCS1_N"/>
    <property type="match status" value="1"/>
</dbReference>
<evidence type="ECO:0000256" key="4">
    <source>
        <dbReference type="ARBA" id="ARBA00022741"/>
    </source>
</evidence>
<dbReference type="SUPFAM" id="SSF52540">
    <property type="entry name" value="P-loop containing nucleoside triphosphate hydrolases"/>
    <property type="match status" value="1"/>
</dbReference>
<feature type="domain" description="BCS1 N-terminal" evidence="14">
    <location>
        <begin position="57"/>
        <end position="245"/>
    </location>
</feature>
<protein>
    <recommendedName>
        <fullName evidence="17">Mitochondrial chaperone BCS1</fullName>
    </recommendedName>
</protein>
<dbReference type="PANTHER" id="PTHR23070">
    <property type="entry name" value="BCS1 AAA-TYPE ATPASE"/>
    <property type="match status" value="1"/>
</dbReference>
<feature type="compositionally biased region" description="Acidic residues" evidence="12">
    <location>
        <begin position="578"/>
        <end position="593"/>
    </location>
</feature>
<reference evidence="15" key="1">
    <citation type="journal article" date="2020" name="Fungal Divers.">
        <title>Resolving the Mortierellaceae phylogeny through synthesis of multi-gene phylogenetics and phylogenomics.</title>
        <authorList>
            <person name="Vandepol N."/>
            <person name="Liber J."/>
            <person name="Desiro A."/>
            <person name="Na H."/>
            <person name="Kennedy M."/>
            <person name="Barry K."/>
            <person name="Grigoriev I.V."/>
            <person name="Miller A.N."/>
            <person name="O'Donnell K."/>
            <person name="Stajich J.E."/>
            <person name="Bonito G."/>
        </authorList>
    </citation>
    <scope>NUCLEOTIDE SEQUENCE</scope>
    <source>
        <strain evidence="15">BC1065</strain>
    </source>
</reference>
<keyword evidence="7" id="KW-0067">ATP-binding</keyword>
<evidence type="ECO:0000259" key="13">
    <source>
        <dbReference type="SMART" id="SM00382"/>
    </source>
</evidence>
<evidence type="ECO:0000256" key="3">
    <source>
        <dbReference type="ARBA" id="ARBA00022692"/>
    </source>
</evidence>
<comment type="similarity">
    <text evidence="2">Belongs to the AAA ATPase family. BCS1 subfamily.</text>
</comment>
<dbReference type="InterPro" id="IPR057495">
    <property type="entry name" value="AAA_lid_BCS1"/>
</dbReference>
<dbReference type="InterPro" id="IPR050747">
    <property type="entry name" value="Mitochondrial_chaperone_BCS1"/>
</dbReference>
<dbReference type="Pfam" id="PF25426">
    <property type="entry name" value="AAA_lid_BCS1"/>
    <property type="match status" value="1"/>
</dbReference>
<dbReference type="SMART" id="SM01024">
    <property type="entry name" value="BCS1_N"/>
    <property type="match status" value="1"/>
</dbReference>
<evidence type="ECO:0000256" key="6">
    <source>
        <dbReference type="ARBA" id="ARBA00022801"/>
    </source>
</evidence>
<dbReference type="EMBL" id="JAAAJB010000196">
    <property type="protein sequence ID" value="KAG0262145.1"/>
    <property type="molecule type" value="Genomic_DNA"/>
</dbReference>
<evidence type="ECO:0000256" key="10">
    <source>
        <dbReference type="ARBA" id="ARBA00023136"/>
    </source>
</evidence>
<feature type="compositionally biased region" description="Basic residues" evidence="12">
    <location>
        <begin position="542"/>
        <end position="551"/>
    </location>
</feature>
<keyword evidence="8" id="KW-1133">Transmembrane helix</keyword>
<name>A0A9P6QA39_9FUNG</name>
<dbReference type="GO" id="GO:0005524">
    <property type="term" value="F:ATP binding"/>
    <property type="evidence" value="ECO:0007669"/>
    <property type="project" value="UniProtKB-KW"/>
</dbReference>
<dbReference type="AlphaFoldDB" id="A0A9P6QA39"/>
<comment type="catalytic activity">
    <reaction evidence="11">
        <text>ATP + H2O = ADP + phosphate + H(+)</text>
        <dbReference type="Rhea" id="RHEA:13065"/>
        <dbReference type="ChEBI" id="CHEBI:15377"/>
        <dbReference type="ChEBI" id="CHEBI:15378"/>
        <dbReference type="ChEBI" id="CHEBI:30616"/>
        <dbReference type="ChEBI" id="CHEBI:43474"/>
        <dbReference type="ChEBI" id="CHEBI:456216"/>
    </reaction>
    <physiologicalReaction direction="left-to-right" evidence="11">
        <dbReference type="Rhea" id="RHEA:13066"/>
    </physiologicalReaction>
</comment>
<keyword evidence="4" id="KW-0547">Nucleotide-binding</keyword>
<comment type="caution">
    <text evidence="15">The sequence shown here is derived from an EMBL/GenBank/DDBJ whole genome shotgun (WGS) entry which is preliminary data.</text>
</comment>
<evidence type="ECO:0008006" key="17">
    <source>
        <dbReference type="Google" id="ProtNLM"/>
    </source>
</evidence>
<dbReference type="GO" id="GO:0016887">
    <property type="term" value="F:ATP hydrolysis activity"/>
    <property type="evidence" value="ECO:0007669"/>
    <property type="project" value="InterPro"/>
</dbReference>
<evidence type="ECO:0000256" key="2">
    <source>
        <dbReference type="ARBA" id="ARBA00007448"/>
    </source>
</evidence>
<comment type="subcellular location">
    <subcellularLocation>
        <location evidence="1">Mitochondrion inner membrane</location>
        <topology evidence="1">Single-pass membrane protein</topology>
    </subcellularLocation>
</comment>
<dbReference type="OrthoDB" id="10251412at2759"/>
<keyword evidence="9" id="KW-0496">Mitochondrion</keyword>
<evidence type="ECO:0000313" key="16">
    <source>
        <dbReference type="Proteomes" id="UP000807716"/>
    </source>
</evidence>
<keyword evidence="10" id="KW-0472">Membrane</keyword>
<evidence type="ECO:0000256" key="9">
    <source>
        <dbReference type="ARBA" id="ARBA00023128"/>
    </source>
</evidence>
<accession>A0A9P6QA39</accession>
<keyword evidence="16" id="KW-1185">Reference proteome</keyword>
<dbReference type="GO" id="GO:0005743">
    <property type="term" value="C:mitochondrial inner membrane"/>
    <property type="evidence" value="ECO:0007669"/>
    <property type="project" value="UniProtKB-SubCell"/>
</dbReference>
<evidence type="ECO:0000313" key="15">
    <source>
        <dbReference type="EMBL" id="KAG0262145.1"/>
    </source>
</evidence>
<keyword evidence="3" id="KW-0812">Transmembrane</keyword>
<dbReference type="Pfam" id="PF00004">
    <property type="entry name" value="AAA"/>
    <property type="match status" value="1"/>
</dbReference>
<evidence type="ECO:0000259" key="14">
    <source>
        <dbReference type="SMART" id="SM01024"/>
    </source>
</evidence>
<evidence type="ECO:0000256" key="7">
    <source>
        <dbReference type="ARBA" id="ARBA00022840"/>
    </source>
</evidence>
<feature type="compositionally biased region" description="Basic and acidic residues" evidence="12">
    <location>
        <begin position="552"/>
        <end position="570"/>
    </location>
</feature>
<proteinExistence type="inferred from homology"/>
<dbReference type="CDD" id="cd19510">
    <property type="entry name" value="RecA-like_BCS1"/>
    <property type="match status" value="1"/>
</dbReference>
<dbReference type="Gene3D" id="3.40.50.300">
    <property type="entry name" value="P-loop containing nucleotide triphosphate hydrolases"/>
    <property type="match status" value="1"/>
</dbReference>
<dbReference type="InterPro" id="IPR003593">
    <property type="entry name" value="AAA+_ATPase"/>
</dbReference>
<evidence type="ECO:0000256" key="1">
    <source>
        <dbReference type="ARBA" id="ARBA00004434"/>
    </source>
</evidence>
<keyword evidence="6" id="KW-0378">Hydrolase</keyword>
<feature type="domain" description="AAA+ ATPase" evidence="13">
    <location>
        <begin position="276"/>
        <end position="407"/>
    </location>
</feature>
<dbReference type="InterPro" id="IPR027417">
    <property type="entry name" value="P-loop_NTPase"/>
</dbReference>
<evidence type="ECO:0000256" key="11">
    <source>
        <dbReference type="ARBA" id="ARBA00048778"/>
    </source>
</evidence>
<dbReference type="SMART" id="SM00382">
    <property type="entry name" value="AAA"/>
    <property type="match status" value="1"/>
</dbReference>
<evidence type="ECO:0000256" key="8">
    <source>
        <dbReference type="ARBA" id="ARBA00022989"/>
    </source>
</evidence>
<keyword evidence="5" id="KW-0999">Mitochondrion inner membrane</keyword>
<evidence type="ECO:0000256" key="5">
    <source>
        <dbReference type="ARBA" id="ARBA00022792"/>
    </source>
</evidence>
<organism evidence="15 16">
    <name type="scientific">Actinomortierella ambigua</name>
    <dbReference type="NCBI Taxonomy" id="1343610"/>
    <lineage>
        <taxon>Eukaryota</taxon>
        <taxon>Fungi</taxon>
        <taxon>Fungi incertae sedis</taxon>
        <taxon>Mucoromycota</taxon>
        <taxon>Mortierellomycotina</taxon>
        <taxon>Mortierellomycetes</taxon>
        <taxon>Mortierellales</taxon>
        <taxon>Mortierellaceae</taxon>
        <taxon>Actinomortierella</taxon>
    </lineage>
</organism>
<sequence length="637" mass="71186">MEWLVDKAGDALNSYASVIDGIVQTGSKLESTLSPTASSLIRGFLGNDVLTAGFFVMIIGTVVSFLKDSIINTFNDLLDWFYVSVEVDENDMCYDWLSDWLSTRLLNGSVRHFTVKAVWGTDDDDWFETNDKFDEDRPELVFMPGTGSHILYHKGHKITVSRERPDSISGSNFLSSNFMSSYQKKESITISTFGRDVSLLRSIIKDAMEESFKKNSGKTTIYCCQGSDRYWSYMGSRTPRAFHTVVLAKGIKEALLDDISTFRRSAGWYRERGIPYRRGYLLHGPPGTGKTSFIIALAGHLGLSVCILNLSASGLDDQQLDQLMNDAPRNSIILIEDIDAALLDKKPGETQSGKNNVTLSGLLNALDGVTAHEGSIMFMTTNYIKKLAPALIRPGRCDRKLLFDYADSHQVREMFLRFFLGQPSDYVKKVDKPKNVNEDKSIIKLSLLKKSKTNSDDEKDTAVVADVPDPEEQARRLEHDAMVRRLANRMAELITKEDAITPAQLQGFFLQYRNEPETIHAKVDDFKLELIANRKEQAEKKRLLRERHKKKEAKEKAKKEKERAKKEKERAKKRANGEDVDSSDSSSDEENDNEGSKGGSDFISDSDDDEGVHGLSVANGKSMANGKSAPNGAVSSS</sequence>
<dbReference type="InterPro" id="IPR014851">
    <property type="entry name" value="BCS1_N"/>
</dbReference>
<dbReference type="InterPro" id="IPR003959">
    <property type="entry name" value="ATPase_AAA_core"/>
</dbReference>
<dbReference type="Proteomes" id="UP000807716">
    <property type="component" value="Unassembled WGS sequence"/>
</dbReference>
<gene>
    <name evidence="15" type="ORF">DFQ27_002529</name>
</gene>
<feature type="region of interest" description="Disordered" evidence="12">
    <location>
        <begin position="540"/>
        <end position="637"/>
    </location>
</feature>
<evidence type="ECO:0000256" key="12">
    <source>
        <dbReference type="SAM" id="MobiDB-lite"/>
    </source>
</evidence>